<dbReference type="AlphaFoldDB" id="A0A4Y9ZFN0"/>
<dbReference type="PANTHER" id="PTHR35179">
    <property type="entry name" value="PROTEIN CBG02620"/>
    <property type="match status" value="1"/>
</dbReference>
<feature type="region of interest" description="Disordered" evidence="1">
    <location>
        <begin position="1"/>
        <end position="34"/>
    </location>
</feature>
<evidence type="ECO:0000313" key="3">
    <source>
        <dbReference type="Proteomes" id="UP000298061"/>
    </source>
</evidence>
<organism evidence="2 3">
    <name type="scientific">Hericium alpestre</name>
    <dbReference type="NCBI Taxonomy" id="135208"/>
    <lineage>
        <taxon>Eukaryota</taxon>
        <taxon>Fungi</taxon>
        <taxon>Dikarya</taxon>
        <taxon>Basidiomycota</taxon>
        <taxon>Agaricomycotina</taxon>
        <taxon>Agaricomycetes</taxon>
        <taxon>Russulales</taxon>
        <taxon>Hericiaceae</taxon>
        <taxon>Hericium</taxon>
    </lineage>
</organism>
<gene>
    <name evidence="2" type="ORF">EWM64_g10610</name>
</gene>
<dbReference type="EMBL" id="SFCI01002901">
    <property type="protein sequence ID" value="TFY73402.1"/>
    <property type="molecule type" value="Genomic_DNA"/>
</dbReference>
<dbReference type="PANTHER" id="PTHR35179:SF2">
    <property type="entry name" value="START DOMAIN-CONTAINING PROTEIN"/>
    <property type="match status" value="1"/>
</dbReference>
<evidence type="ECO:0000256" key="1">
    <source>
        <dbReference type="SAM" id="MobiDB-lite"/>
    </source>
</evidence>
<accession>A0A4Y9ZFN0</accession>
<evidence type="ECO:0000313" key="2">
    <source>
        <dbReference type="EMBL" id="TFY73402.1"/>
    </source>
</evidence>
<protein>
    <submittedName>
        <fullName evidence="2">Uncharacterized protein</fullName>
    </submittedName>
</protein>
<dbReference type="STRING" id="135208.A0A4Y9ZFN0"/>
<proteinExistence type="predicted"/>
<dbReference type="OrthoDB" id="420564at2759"/>
<reference evidence="2 3" key="1">
    <citation type="submission" date="2019-02" db="EMBL/GenBank/DDBJ databases">
        <title>Genome sequencing of the rare red list fungi Hericium alpestre (H. flagellum).</title>
        <authorList>
            <person name="Buettner E."/>
            <person name="Kellner H."/>
        </authorList>
    </citation>
    <scope>NUCLEOTIDE SEQUENCE [LARGE SCALE GENOMIC DNA]</scope>
    <source>
        <strain evidence="2 3">DSM 108284</strain>
    </source>
</reference>
<comment type="caution">
    <text evidence="2">The sequence shown here is derived from an EMBL/GenBank/DDBJ whole genome shotgun (WGS) entry which is preliminary data.</text>
</comment>
<sequence>MSQLSIPPGRSSHGHGHALSQIQGSKPSWKLPPRRDFVDGLVPTPVQILRPPESSPGTKTRIENLEYVGSYSWADEDSPTIIVPGSPPSWRNRPLPFTLLPDRGARFKDQNGFRMPSSVLLPLMKAVDIIGKEIDWPAIDFVTDRNGLRKLMEWIEKGPRCSTFRIDMELAGERTVLFNRFETNTKDIARGNTFGFIFEREATVPAPGCERATGHRRIVKYVSNPMLLC</sequence>
<name>A0A4Y9ZFN0_9AGAM</name>
<dbReference type="Proteomes" id="UP000298061">
    <property type="component" value="Unassembled WGS sequence"/>
</dbReference>
<keyword evidence="3" id="KW-1185">Reference proteome</keyword>